<reference evidence="2" key="1">
    <citation type="journal article" date="2014" name="Front. Microbiol.">
        <title>High frequency of phylogenetically diverse reductive dehalogenase-homologous genes in deep subseafloor sedimentary metagenomes.</title>
        <authorList>
            <person name="Kawai M."/>
            <person name="Futagami T."/>
            <person name="Toyoda A."/>
            <person name="Takaki Y."/>
            <person name="Nishi S."/>
            <person name="Hori S."/>
            <person name="Arai W."/>
            <person name="Tsubouchi T."/>
            <person name="Morono Y."/>
            <person name="Uchiyama I."/>
            <person name="Ito T."/>
            <person name="Fujiyama A."/>
            <person name="Inagaki F."/>
            <person name="Takami H."/>
        </authorList>
    </citation>
    <scope>NUCLEOTIDE SEQUENCE</scope>
    <source>
        <strain evidence="2">Expedition CK06-06</strain>
    </source>
</reference>
<evidence type="ECO:0000313" key="2">
    <source>
        <dbReference type="EMBL" id="GAJ24792.1"/>
    </source>
</evidence>
<sequence>MKGRGRREPLVHIATAPGESVAKMWSGILEEHGIRCLLKGGGLQASMYASPLAVNWEIHVLESHAEKALEILGPFLKD</sequence>
<comment type="caution">
    <text evidence="2">The sequence shown here is derived from an EMBL/GenBank/DDBJ whole genome shotgun (WGS) entry which is preliminary data.</text>
</comment>
<gene>
    <name evidence="2" type="ORF">S12H4_56212</name>
</gene>
<name>X1VUD8_9ZZZZ</name>
<protein>
    <recommendedName>
        <fullName evidence="1">DUF2007 domain-containing protein</fullName>
    </recommendedName>
</protein>
<dbReference type="AlphaFoldDB" id="X1VUD8"/>
<accession>X1VUD8</accession>
<organism evidence="2">
    <name type="scientific">marine sediment metagenome</name>
    <dbReference type="NCBI Taxonomy" id="412755"/>
    <lineage>
        <taxon>unclassified sequences</taxon>
        <taxon>metagenomes</taxon>
        <taxon>ecological metagenomes</taxon>
    </lineage>
</organism>
<dbReference type="EMBL" id="BARW01036164">
    <property type="protein sequence ID" value="GAJ24792.1"/>
    <property type="molecule type" value="Genomic_DNA"/>
</dbReference>
<feature type="domain" description="DUF2007" evidence="1">
    <location>
        <begin position="22"/>
        <end position="72"/>
    </location>
</feature>
<dbReference type="InterPro" id="IPR018551">
    <property type="entry name" value="DUF2007"/>
</dbReference>
<evidence type="ECO:0000259" key="1">
    <source>
        <dbReference type="Pfam" id="PF09413"/>
    </source>
</evidence>
<proteinExistence type="predicted"/>
<dbReference type="Pfam" id="PF09413">
    <property type="entry name" value="DUF2007"/>
    <property type="match status" value="1"/>
</dbReference>